<feature type="domain" description="Peptidase M12B" evidence="10">
    <location>
        <begin position="1"/>
        <end position="121"/>
    </location>
</feature>
<evidence type="ECO:0000256" key="2">
    <source>
        <dbReference type="ARBA" id="ARBA00022723"/>
    </source>
</evidence>
<keyword evidence="6" id="KW-1015">Disulfide bond</keyword>
<reference evidence="11" key="2">
    <citation type="journal article" date="2021" name="Genome Biol. Evol.">
        <title>Developing a high-quality reference genome for a parasitic bivalve with doubly uniparental inheritance (Bivalvia: Unionida).</title>
        <authorList>
            <person name="Smith C.H."/>
        </authorList>
    </citation>
    <scope>NUCLEOTIDE SEQUENCE</scope>
    <source>
        <strain evidence="11">CHS0354</strain>
        <tissue evidence="11">Mantle</tissue>
    </source>
</reference>
<gene>
    <name evidence="11" type="ORF">CHS0354_017779</name>
</gene>
<evidence type="ECO:0000256" key="6">
    <source>
        <dbReference type="ARBA" id="ARBA00023157"/>
    </source>
</evidence>
<dbReference type="EMBL" id="JAEAOA010001101">
    <property type="protein sequence ID" value="KAK3605874.1"/>
    <property type="molecule type" value="Genomic_DNA"/>
</dbReference>
<evidence type="ECO:0000313" key="11">
    <source>
        <dbReference type="EMBL" id="KAK3605874.1"/>
    </source>
</evidence>
<name>A0AAE0T8T2_9BIVA</name>
<dbReference type="GO" id="GO:0006509">
    <property type="term" value="P:membrane protein ectodomain proteolysis"/>
    <property type="evidence" value="ECO:0007669"/>
    <property type="project" value="TreeGrafter"/>
</dbReference>
<evidence type="ECO:0000313" key="12">
    <source>
        <dbReference type="Proteomes" id="UP001195483"/>
    </source>
</evidence>
<comment type="caution">
    <text evidence="11">The sequence shown here is derived from an EMBL/GenBank/DDBJ whole genome shotgun (WGS) entry which is preliminary data.</text>
</comment>
<dbReference type="PROSITE" id="PS50215">
    <property type="entry name" value="ADAM_MEPRO"/>
    <property type="match status" value="1"/>
</dbReference>
<evidence type="ECO:0000259" key="10">
    <source>
        <dbReference type="PROSITE" id="PS50215"/>
    </source>
</evidence>
<organism evidence="11 12">
    <name type="scientific">Potamilus streckersoni</name>
    <dbReference type="NCBI Taxonomy" id="2493646"/>
    <lineage>
        <taxon>Eukaryota</taxon>
        <taxon>Metazoa</taxon>
        <taxon>Spiralia</taxon>
        <taxon>Lophotrochozoa</taxon>
        <taxon>Mollusca</taxon>
        <taxon>Bivalvia</taxon>
        <taxon>Autobranchia</taxon>
        <taxon>Heteroconchia</taxon>
        <taxon>Palaeoheterodonta</taxon>
        <taxon>Unionida</taxon>
        <taxon>Unionoidea</taxon>
        <taxon>Unionidae</taxon>
        <taxon>Ambleminae</taxon>
        <taxon>Lampsilini</taxon>
        <taxon>Potamilus</taxon>
    </lineage>
</organism>
<dbReference type="Proteomes" id="UP001195483">
    <property type="component" value="Unassembled WGS sequence"/>
</dbReference>
<dbReference type="Pfam" id="PF01421">
    <property type="entry name" value="Reprolysin"/>
    <property type="match status" value="1"/>
</dbReference>
<evidence type="ECO:0000256" key="8">
    <source>
        <dbReference type="PROSITE-ProRule" id="PRU00276"/>
    </source>
</evidence>
<feature type="compositionally biased region" description="Polar residues" evidence="9">
    <location>
        <begin position="368"/>
        <end position="386"/>
    </location>
</feature>
<feature type="binding site" evidence="8">
    <location>
        <position position="58"/>
    </location>
    <ligand>
        <name>Zn(2+)</name>
        <dbReference type="ChEBI" id="CHEBI:29105"/>
        <note>catalytic</note>
    </ligand>
</feature>
<dbReference type="InterPro" id="IPR001590">
    <property type="entry name" value="Peptidase_M12B"/>
</dbReference>
<keyword evidence="12" id="KW-1185">Reference proteome</keyword>
<evidence type="ECO:0000256" key="7">
    <source>
        <dbReference type="ARBA" id="ARBA00023180"/>
    </source>
</evidence>
<proteinExistence type="predicted"/>
<reference evidence="11" key="1">
    <citation type="journal article" date="2021" name="Genome Biol. Evol.">
        <title>A High-Quality Reference Genome for a Parasitic Bivalve with Doubly Uniparental Inheritance (Bivalvia: Unionida).</title>
        <authorList>
            <person name="Smith C.H."/>
        </authorList>
    </citation>
    <scope>NUCLEOTIDE SEQUENCE</scope>
    <source>
        <strain evidence="11">CHS0354</strain>
    </source>
</reference>
<keyword evidence="4 8" id="KW-0862">Zinc</keyword>
<keyword evidence="7" id="KW-0325">Glycoprotein</keyword>
<evidence type="ECO:0000256" key="5">
    <source>
        <dbReference type="ARBA" id="ARBA00023049"/>
    </source>
</evidence>
<protein>
    <recommendedName>
        <fullName evidence="10">Peptidase M12B domain-containing protein</fullName>
    </recommendedName>
</protein>
<dbReference type="Pfam" id="PF17771">
    <property type="entry name" value="ADAMTS_CR_2"/>
    <property type="match status" value="1"/>
</dbReference>
<keyword evidence="5" id="KW-0482">Metalloprotease</keyword>
<dbReference type="PANTHER" id="PTHR11905">
    <property type="entry name" value="ADAM A DISINTEGRIN AND METALLOPROTEASE DOMAIN"/>
    <property type="match status" value="1"/>
</dbReference>
<feature type="binding site" evidence="8">
    <location>
        <position position="68"/>
    </location>
    <ligand>
        <name>Zn(2+)</name>
        <dbReference type="ChEBI" id="CHEBI:29105"/>
        <note>catalytic</note>
    </ligand>
</feature>
<evidence type="ECO:0000256" key="1">
    <source>
        <dbReference type="ARBA" id="ARBA00022670"/>
    </source>
</evidence>
<accession>A0AAE0T8T2</accession>
<sequence length="386" mass="43703">MTVIMLKCLRNVVQILGMISNIVENPGMSWREGVCLSGIKTSVVEAGDYFVTVNAATHELGHNLGAEHDGTGDASRCRSEDLFIMSGTPLEFHPWRQYTRNPWLFSTCSVKAFKKTLPDKECVHNKSLVYDKNEWTNFTAHQPGEVYSINEQCEFVMGHNSTYCGGIAADICRFMKCTDPKTGQCPNKNFSAARGTECGNDMDEQSNQSQMEEPTQVITTHKWKSLHKSSQLTNGRAFTSHHNSQMEEPTQVITTHKWKSLHKSSQLTNGRTYTSHHNSQMEEPTQVITTHKWKSLHKSSQLTNGRAYTSHHNSQMEEPTQVITTHKWKSLHKSSQLTNGRAYTSHHNSQMEEPTQVITTHKWKSLHKSSQLTNGRAYTSHHNSQG</sequence>
<dbReference type="InterPro" id="IPR024079">
    <property type="entry name" value="MetalloPept_cat_dom_sf"/>
</dbReference>
<dbReference type="GO" id="GO:0004222">
    <property type="term" value="F:metalloendopeptidase activity"/>
    <property type="evidence" value="ECO:0007669"/>
    <property type="project" value="InterPro"/>
</dbReference>
<dbReference type="GO" id="GO:0046872">
    <property type="term" value="F:metal ion binding"/>
    <property type="evidence" value="ECO:0007669"/>
    <property type="project" value="UniProtKB-KW"/>
</dbReference>
<feature type="binding site" evidence="8">
    <location>
        <position position="62"/>
    </location>
    <ligand>
        <name>Zn(2+)</name>
        <dbReference type="ChEBI" id="CHEBI:29105"/>
        <note>catalytic</note>
    </ligand>
</feature>
<evidence type="ECO:0000256" key="4">
    <source>
        <dbReference type="ARBA" id="ARBA00022833"/>
    </source>
</evidence>
<reference evidence="11" key="3">
    <citation type="submission" date="2023-05" db="EMBL/GenBank/DDBJ databases">
        <authorList>
            <person name="Smith C.H."/>
        </authorList>
    </citation>
    <scope>NUCLEOTIDE SEQUENCE</scope>
    <source>
        <strain evidence="11">CHS0354</strain>
        <tissue evidence="11">Mantle</tissue>
    </source>
</reference>
<keyword evidence="2 8" id="KW-0479">Metal-binding</keyword>
<keyword evidence="3" id="KW-0378">Hydrolase</keyword>
<dbReference type="SUPFAM" id="SSF55486">
    <property type="entry name" value="Metalloproteases ('zincins'), catalytic domain"/>
    <property type="match status" value="1"/>
</dbReference>
<comment type="caution">
    <text evidence="8">Lacks conserved residue(s) required for the propagation of feature annotation.</text>
</comment>
<feature type="region of interest" description="Disordered" evidence="9">
    <location>
        <begin position="362"/>
        <end position="386"/>
    </location>
</feature>
<dbReference type="Gene3D" id="3.40.1620.60">
    <property type="match status" value="1"/>
</dbReference>
<dbReference type="AlphaFoldDB" id="A0AAE0T8T2"/>
<feature type="active site" evidence="8">
    <location>
        <position position="59"/>
    </location>
</feature>
<dbReference type="PANTHER" id="PTHR11905:SF159">
    <property type="entry name" value="ADAM METALLOPROTEASE"/>
    <property type="match status" value="1"/>
</dbReference>
<dbReference type="InterPro" id="IPR041645">
    <property type="entry name" value="ADAMTS_CR_2"/>
</dbReference>
<evidence type="ECO:0000256" key="3">
    <source>
        <dbReference type="ARBA" id="ARBA00022801"/>
    </source>
</evidence>
<evidence type="ECO:0000256" key="9">
    <source>
        <dbReference type="SAM" id="MobiDB-lite"/>
    </source>
</evidence>
<keyword evidence="1" id="KW-0645">Protease</keyword>
<dbReference type="Gene3D" id="3.40.390.10">
    <property type="entry name" value="Collagenase (Catalytic Domain)"/>
    <property type="match status" value="1"/>
</dbReference>